<keyword evidence="3" id="KW-0732">Signal</keyword>
<dbReference type="CDD" id="cd00112">
    <property type="entry name" value="LDLa"/>
    <property type="match status" value="1"/>
</dbReference>
<name>A0ABM0GRM1_SACKO</name>
<dbReference type="PRINTS" id="PR00722">
    <property type="entry name" value="CHYMOTRYPSIN"/>
</dbReference>
<feature type="disulfide bond" evidence="2">
    <location>
        <begin position="174"/>
        <end position="189"/>
    </location>
</feature>
<dbReference type="SMART" id="SM00042">
    <property type="entry name" value="CUB"/>
    <property type="match status" value="1"/>
</dbReference>
<dbReference type="RefSeq" id="XP_002735788.1">
    <property type="nucleotide sequence ID" value="XM_002735742.2"/>
</dbReference>
<dbReference type="PROSITE" id="PS50068">
    <property type="entry name" value="LDLRA_2"/>
    <property type="match status" value="1"/>
</dbReference>
<dbReference type="InterPro" id="IPR043504">
    <property type="entry name" value="Peptidase_S1_PA_chymotrypsin"/>
</dbReference>
<dbReference type="SUPFAM" id="SSF50494">
    <property type="entry name" value="Trypsin-like serine proteases"/>
    <property type="match status" value="1"/>
</dbReference>
<evidence type="ECO:0000259" key="4">
    <source>
        <dbReference type="PROSITE" id="PS01180"/>
    </source>
</evidence>
<reference evidence="7" key="1">
    <citation type="submission" date="2025-08" db="UniProtKB">
        <authorList>
            <consortium name="RefSeq"/>
        </authorList>
    </citation>
    <scope>IDENTIFICATION</scope>
    <source>
        <tissue evidence="7">Testes</tissue>
    </source>
</reference>
<dbReference type="Proteomes" id="UP000694865">
    <property type="component" value="Unplaced"/>
</dbReference>
<evidence type="ECO:0000313" key="7">
    <source>
        <dbReference type="RefSeq" id="XP_002735788.1"/>
    </source>
</evidence>
<dbReference type="Pfam" id="PF00089">
    <property type="entry name" value="Trypsin"/>
    <property type="match status" value="1"/>
</dbReference>
<dbReference type="InterPro" id="IPR036055">
    <property type="entry name" value="LDL_receptor-like_sf"/>
</dbReference>
<gene>
    <name evidence="7" type="primary">LOC100378374</name>
</gene>
<keyword evidence="6" id="KW-1185">Reference proteome</keyword>
<dbReference type="PROSITE" id="PS50240">
    <property type="entry name" value="TRYPSIN_DOM"/>
    <property type="match status" value="1"/>
</dbReference>
<feature type="domain" description="Peptidase S1" evidence="5">
    <location>
        <begin position="212"/>
        <end position="458"/>
    </location>
</feature>
<dbReference type="InterPro" id="IPR001314">
    <property type="entry name" value="Peptidase_S1A"/>
</dbReference>
<evidence type="ECO:0000256" key="2">
    <source>
        <dbReference type="PROSITE-ProRule" id="PRU00124"/>
    </source>
</evidence>
<evidence type="ECO:0000256" key="3">
    <source>
        <dbReference type="SAM" id="SignalP"/>
    </source>
</evidence>
<feature type="domain" description="CUB" evidence="4">
    <location>
        <begin position="25"/>
        <end position="145"/>
    </location>
</feature>
<dbReference type="Gene3D" id="2.60.120.290">
    <property type="entry name" value="Spermadhesin, CUB domain"/>
    <property type="match status" value="1"/>
</dbReference>
<feature type="signal peptide" evidence="3">
    <location>
        <begin position="1"/>
        <end position="17"/>
    </location>
</feature>
<dbReference type="PROSITE" id="PS01180">
    <property type="entry name" value="CUB"/>
    <property type="match status" value="1"/>
</dbReference>
<evidence type="ECO:0000259" key="5">
    <source>
        <dbReference type="PROSITE" id="PS50240"/>
    </source>
</evidence>
<dbReference type="GeneID" id="100378374"/>
<dbReference type="Gene3D" id="4.10.400.10">
    <property type="entry name" value="Low-density Lipoprotein Receptor"/>
    <property type="match status" value="1"/>
</dbReference>
<dbReference type="InterPro" id="IPR001254">
    <property type="entry name" value="Trypsin_dom"/>
</dbReference>
<dbReference type="SMART" id="SM00020">
    <property type="entry name" value="Tryp_SPc"/>
    <property type="match status" value="1"/>
</dbReference>
<feature type="chain" id="PRO_5045153548" evidence="3">
    <location>
        <begin position="18"/>
        <end position="460"/>
    </location>
</feature>
<sequence>MTKLWFLIVSVFAVAIAVEQRDSGCGSSHYQLGFSGSFTSMNFDPQNDVRYDNNAKCNWTLETSTTQQQVIELDFDYFHVEGSVNCMYDSVIAYDGLDTTAPVLRTMCGHNLPNPTVGTGHIMYVLFTTDSSVAYTGFSATWRTRNQPVECEVGVGYRCGDDENGYCIPFENRCNQVDDCPNGQDELSCPINSATCGQPAIDPVLNPVSAQVTGGTEAEPYSWPWQVAIQRMFTHQCGGILLDPFWILTAAHCVQSDALNPQLFDIIVGNHIYSQVDPYEEVHAVDEIFVHPTFDMFKDEYNFAMVKMRVPINITANPAAHDICLAPKGANYPNGTKAWVTGWGEDAVGAMRIEIDDIGTTVLQQTEVTIYDDDFCNQPSMHDGAITETLMCAGSVDGTIDACQGDNGGPMVWYNAPNDKWVLVGVVGPRREQCGTSGMPGLYGNVDSVLTWVQSIMMGG</sequence>
<dbReference type="InterPro" id="IPR009003">
    <property type="entry name" value="Peptidase_S1_PA"/>
</dbReference>
<evidence type="ECO:0000256" key="1">
    <source>
        <dbReference type="ARBA" id="ARBA00023157"/>
    </source>
</evidence>
<dbReference type="InterPro" id="IPR018114">
    <property type="entry name" value="TRYPSIN_HIS"/>
</dbReference>
<dbReference type="Gene3D" id="2.40.10.10">
    <property type="entry name" value="Trypsin-like serine proteases"/>
    <property type="match status" value="1"/>
</dbReference>
<organism evidence="6 7">
    <name type="scientific">Saccoglossus kowalevskii</name>
    <name type="common">Acorn worm</name>
    <dbReference type="NCBI Taxonomy" id="10224"/>
    <lineage>
        <taxon>Eukaryota</taxon>
        <taxon>Metazoa</taxon>
        <taxon>Hemichordata</taxon>
        <taxon>Enteropneusta</taxon>
        <taxon>Harrimaniidae</taxon>
        <taxon>Saccoglossus</taxon>
    </lineage>
</organism>
<keyword evidence="1 2" id="KW-1015">Disulfide bond</keyword>
<dbReference type="SMART" id="SM00192">
    <property type="entry name" value="LDLa"/>
    <property type="match status" value="1"/>
</dbReference>
<dbReference type="Pfam" id="PF00431">
    <property type="entry name" value="CUB"/>
    <property type="match status" value="1"/>
</dbReference>
<dbReference type="PANTHER" id="PTHR24252">
    <property type="entry name" value="ACROSIN-RELATED"/>
    <property type="match status" value="1"/>
</dbReference>
<evidence type="ECO:0000313" key="6">
    <source>
        <dbReference type="Proteomes" id="UP000694865"/>
    </source>
</evidence>
<dbReference type="InterPro" id="IPR002172">
    <property type="entry name" value="LDrepeatLR_classA_rpt"/>
</dbReference>
<proteinExistence type="predicted"/>
<dbReference type="InterPro" id="IPR035914">
    <property type="entry name" value="Sperma_CUB_dom_sf"/>
</dbReference>
<dbReference type="PROSITE" id="PS00134">
    <property type="entry name" value="TRYPSIN_HIS"/>
    <property type="match status" value="1"/>
</dbReference>
<dbReference type="PANTHER" id="PTHR24252:SF7">
    <property type="entry name" value="HYALIN"/>
    <property type="match status" value="1"/>
</dbReference>
<dbReference type="SUPFAM" id="SSF49854">
    <property type="entry name" value="Spermadhesin, CUB domain"/>
    <property type="match status" value="1"/>
</dbReference>
<accession>A0ABM0GRM1</accession>
<protein>
    <submittedName>
        <fullName evidence="7">Transmembrane protease serine 5-like</fullName>
    </submittedName>
</protein>
<dbReference type="InterPro" id="IPR000859">
    <property type="entry name" value="CUB_dom"/>
</dbReference>
<dbReference type="CDD" id="cd00041">
    <property type="entry name" value="CUB"/>
    <property type="match status" value="1"/>
</dbReference>
<dbReference type="SUPFAM" id="SSF57424">
    <property type="entry name" value="LDL receptor-like module"/>
    <property type="match status" value="1"/>
</dbReference>
<comment type="caution">
    <text evidence="2">Lacks conserved residue(s) required for the propagation of feature annotation.</text>
</comment>
<dbReference type="CDD" id="cd00190">
    <property type="entry name" value="Tryp_SPc"/>
    <property type="match status" value="1"/>
</dbReference>